<dbReference type="Proteomes" id="UP000828390">
    <property type="component" value="Unassembled WGS sequence"/>
</dbReference>
<dbReference type="EMBL" id="JAIWYP010000001">
    <property type="protein sequence ID" value="KAH3884316.1"/>
    <property type="molecule type" value="Genomic_DNA"/>
</dbReference>
<reference evidence="1" key="2">
    <citation type="submission" date="2020-11" db="EMBL/GenBank/DDBJ databases">
        <authorList>
            <person name="McCartney M.A."/>
            <person name="Auch B."/>
            <person name="Kono T."/>
            <person name="Mallez S."/>
            <person name="Becker A."/>
            <person name="Gohl D.M."/>
            <person name="Silverstein K.A.T."/>
            <person name="Koren S."/>
            <person name="Bechman K.B."/>
            <person name="Herman A."/>
            <person name="Abrahante J.E."/>
            <person name="Garbe J."/>
        </authorList>
    </citation>
    <scope>NUCLEOTIDE SEQUENCE</scope>
    <source>
        <strain evidence="1">Duluth1</strain>
        <tissue evidence="1">Whole animal</tissue>
    </source>
</reference>
<evidence type="ECO:0000313" key="1">
    <source>
        <dbReference type="EMBL" id="KAH3884316.1"/>
    </source>
</evidence>
<comment type="caution">
    <text evidence="1">The sequence shown here is derived from an EMBL/GenBank/DDBJ whole genome shotgun (WGS) entry which is preliminary data.</text>
</comment>
<proteinExistence type="predicted"/>
<sequence>MSFQQHMSIITPERRTVHNDIQNAIESARRVIRTVSSSIFYIDKNNPHPSNIVDAFCQEVFKKNTSVVMSINYEQETSRASQFIASVASRLGYPVLSWDPFYQSALEVV</sequence>
<evidence type="ECO:0000313" key="2">
    <source>
        <dbReference type="Proteomes" id="UP000828390"/>
    </source>
</evidence>
<name>A0A9D4MXH3_DREPO</name>
<dbReference type="AlphaFoldDB" id="A0A9D4MXH3"/>
<protein>
    <submittedName>
        <fullName evidence="1">Uncharacterized protein</fullName>
    </submittedName>
</protein>
<keyword evidence="2" id="KW-1185">Reference proteome</keyword>
<gene>
    <name evidence="1" type="ORF">DPMN_008295</name>
</gene>
<accession>A0A9D4MXH3</accession>
<organism evidence="1 2">
    <name type="scientific">Dreissena polymorpha</name>
    <name type="common">Zebra mussel</name>
    <name type="synonym">Mytilus polymorpha</name>
    <dbReference type="NCBI Taxonomy" id="45954"/>
    <lineage>
        <taxon>Eukaryota</taxon>
        <taxon>Metazoa</taxon>
        <taxon>Spiralia</taxon>
        <taxon>Lophotrochozoa</taxon>
        <taxon>Mollusca</taxon>
        <taxon>Bivalvia</taxon>
        <taxon>Autobranchia</taxon>
        <taxon>Heteroconchia</taxon>
        <taxon>Euheterodonta</taxon>
        <taxon>Imparidentia</taxon>
        <taxon>Neoheterodontei</taxon>
        <taxon>Myida</taxon>
        <taxon>Dreissenoidea</taxon>
        <taxon>Dreissenidae</taxon>
        <taxon>Dreissena</taxon>
    </lineage>
</organism>
<reference evidence="1" key="1">
    <citation type="journal article" date="2019" name="bioRxiv">
        <title>The Genome of the Zebra Mussel, Dreissena polymorpha: A Resource for Invasive Species Research.</title>
        <authorList>
            <person name="McCartney M.A."/>
            <person name="Auch B."/>
            <person name="Kono T."/>
            <person name="Mallez S."/>
            <person name="Zhang Y."/>
            <person name="Obille A."/>
            <person name="Becker A."/>
            <person name="Abrahante J.E."/>
            <person name="Garbe J."/>
            <person name="Badalamenti J.P."/>
            <person name="Herman A."/>
            <person name="Mangelson H."/>
            <person name="Liachko I."/>
            <person name="Sullivan S."/>
            <person name="Sone E.D."/>
            <person name="Koren S."/>
            <person name="Silverstein K.A.T."/>
            <person name="Beckman K.B."/>
            <person name="Gohl D.M."/>
        </authorList>
    </citation>
    <scope>NUCLEOTIDE SEQUENCE</scope>
    <source>
        <strain evidence="1">Duluth1</strain>
        <tissue evidence="1">Whole animal</tissue>
    </source>
</reference>